<dbReference type="SUPFAM" id="SSF51658">
    <property type="entry name" value="Xylose isomerase-like"/>
    <property type="match status" value="1"/>
</dbReference>
<dbReference type="InterPro" id="IPR013022">
    <property type="entry name" value="Xyl_isomerase-like_TIM-brl"/>
</dbReference>
<dbReference type="Pfam" id="PF01261">
    <property type="entry name" value="AP_endonuc_2"/>
    <property type="match status" value="1"/>
</dbReference>
<reference evidence="2" key="1">
    <citation type="submission" date="2020-05" db="EMBL/GenBank/DDBJ databases">
        <authorList>
            <person name="Chiriac C."/>
            <person name="Salcher M."/>
            <person name="Ghai R."/>
            <person name="Kavagutti S V."/>
        </authorList>
    </citation>
    <scope>NUCLEOTIDE SEQUENCE</scope>
</reference>
<gene>
    <name evidence="2" type="ORF">UFOPK3402_00151</name>
</gene>
<protein>
    <submittedName>
        <fullName evidence="2">Unannotated protein</fullName>
    </submittedName>
</protein>
<dbReference type="PANTHER" id="PTHR12110">
    <property type="entry name" value="HYDROXYPYRUVATE ISOMERASE"/>
    <property type="match status" value="1"/>
</dbReference>
<name>A0A6J7CSD9_9ZZZZ</name>
<organism evidence="2">
    <name type="scientific">freshwater metagenome</name>
    <dbReference type="NCBI Taxonomy" id="449393"/>
    <lineage>
        <taxon>unclassified sequences</taxon>
        <taxon>metagenomes</taxon>
        <taxon>ecological metagenomes</taxon>
    </lineage>
</organism>
<evidence type="ECO:0000313" key="2">
    <source>
        <dbReference type="EMBL" id="CAB4859865.1"/>
    </source>
</evidence>
<sequence>MSVNPLGIHALVWVGGWSVEEAELAISSTAAAGYDVIEIPALDPSRIDIASTRELLERYGLRPTISLGLSFDADINSQDVACVARGRDTLMSALEVSRGIGSTYLGGVIFGAMAKYSGPTTAGARANSVAVIKELAQEARASDTIIGLEFVNRYESNLLNTAQQTLDYLDLVGEDNVVVHADVYHMNIEESDFRTPILACGERLGYVHVGESHRGYLGTGTIDFPEFFSALNEIDYAGPITFESFSSAVVDPLLSNTLAVWRNLWSDSMDLATQAHAFIRAGMAGG</sequence>
<evidence type="ECO:0000259" key="1">
    <source>
        <dbReference type="Pfam" id="PF01261"/>
    </source>
</evidence>
<dbReference type="InterPro" id="IPR036237">
    <property type="entry name" value="Xyl_isomerase-like_sf"/>
</dbReference>
<proteinExistence type="predicted"/>
<feature type="domain" description="Xylose isomerase-like TIM barrel" evidence="1">
    <location>
        <begin position="29"/>
        <end position="248"/>
    </location>
</feature>
<accession>A0A6J7CSD9</accession>
<dbReference type="Gene3D" id="3.20.20.150">
    <property type="entry name" value="Divalent-metal-dependent TIM barrel enzymes"/>
    <property type="match status" value="1"/>
</dbReference>
<dbReference type="AlphaFoldDB" id="A0A6J7CSD9"/>
<dbReference type="PANTHER" id="PTHR12110:SF41">
    <property type="entry name" value="INOSOSE DEHYDRATASE"/>
    <property type="match status" value="1"/>
</dbReference>
<dbReference type="InterPro" id="IPR050312">
    <property type="entry name" value="IolE/XylAMocC-like"/>
</dbReference>
<dbReference type="EMBL" id="CAFBLS010000010">
    <property type="protein sequence ID" value="CAB4859865.1"/>
    <property type="molecule type" value="Genomic_DNA"/>
</dbReference>